<evidence type="ECO:0000259" key="1">
    <source>
        <dbReference type="Pfam" id="PF01850"/>
    </source>
</evidence>
<dbReference type="Proteomes" id="UP000306317">
    <property type="component" value="Unassembled WGS sequence"/>
</dbReference>
<evidence type="ECO:0000313" key="3">
    <source>
        <dbReference type="Proteomes" id="UP000306317"/>
    </source>
</evidence>
<sequence length="160" mass="18031">MPVAFDANILIDLFNPRIKGDRRAKLDGLLEQHARTKIIIPTPSLTEYLVRAGKARDELLAKLSASRSFSIEPFDQRAATECALLLADHWDDTTRKQVTRTKFKFDWQIAAIALSRNVTRIYSDDADLHRIGQALSLDVKGIDDLPIPDSARQTKMPFGK</sequence>
<accession>A0A4S3K818</accession>
<keyword evidence="3" id="KW-1185">Reference proteome</keyword>
<reference evidence="2 3" key="1">
    <citation type="submission" date="2017-02" db="EMBL/GenBank/DDBJ databases">
        <title>Whole genome sequencing of Rhodanobacter lindaniclasticus DSM 17932.</title>
        <authorList>
            <person name="Kumar S."/>
            <person name="Patil P."/>
            <person name="Patil P.B."/>
        </authorList>
    </citation>
    <scope>NUCLEOTIDE SEQUENCE [LARGE SCALE GENOMIC DNA]</scope>
    <source>
        <strain evidence="2 3">DSM 17932</strain>
    </source>
</reference>
<feature type="domain" description="PIN" evidence="1">
    <location>
        <begin position="5"/>
        <end position="132"/>
    </location>
</feature>
<comment type="caution">
    <text evidence="2">The sequence shown here is derived from an EMBL/GenBank/DDBJ whole genome shotgun (WGS) entry which is preliminary data.</text>
</comment>
<dbReference type="EMBL" id="MWIO01000078">
    <property type="protein sequence ID" value="THD04346.1"/>
    <property type="molecule type" value="Genomic_DNA"/>
</dbReference>
<protein>
    <recommendedName>
        <fullName evidence="1">PIN domain-containing protein</fullName>
    </recommendedName>
</protein>
<dbReference type="Gene3D" id="3.40.50.1010">
    <property type="entry name" value="5'-nuclease"/>
    <property type="match status" value="1"/>
</dbReference>
<dbReference type="AlphaFoldDB" id="A0A4S3K818"/>
<dbReference type="InterPro" id="IPR029060">
    <property type="entry name" value="PIN-like_dom_sf"/>
</dbReference>
<gene>
    <name evidence="2" type="ORF">B1991_17435</name>
</gene>
<evidence type="ECO:0000313" key="2">
    <source>
        <dbReference type="EMBL" id="THD04346.1"/>
    </source>
</evidence>
<name>A0A4S3K818_9GAMM</name>
<proteinExistence type="predicted"/>
<dbReference type="InterPro" id="IPR002716">
    <property type="entry name" value="PIN_dom"/>
</dbReference>
<organism evidence="2 3">
    <name type="scientific">Rhodanobacter lindaniclasticus</name>
    <dbReference type="NCBI Taxonomy" id="75310"/>
    <lineage>
        <taxon>Bacteria</taxon>
        <taxon>Pseudomonadati</taxon>
        <taxon>Pseudomonadota</taxon>
        <taxon>Gammaproteobacteria</taxon>
        <taxon>Lysobacterales</taxon>
        <taxon>Rhodanobacteraceae</taxon>
        <taxon>Rhodanobacter</taxon>
    </lineage>
</organism>
<dbReference type="SUPFAM" id="SSF88723">
    <property type="entry name" value="PIN domain-like"/>
    <property type="match status" value="1"/>
</dbReference>
<dbReference type="Pfam" id="PF01850">
    <property type="entry name" value="PIN"/>
    <property type="match status" value="1"/>
</dbReference>
<dbReference type="RefSeq" id="WP_168709703.1">
    <property type="nucleotide sequence ID" value="NZ_MWIO01000078.1"/>
</dbReference>